<evidence type="ECO:0000256" key="3">
    <source>
        <dbReference type="PIRSR" id="PIRSR620023-2"/>
    </source>
</evidence>
<evidence type="ECO:0000256" key="2">
    <source>
        <dbReference type="PIRSR" id="PIRSR620023-1"/>
    </source>
</evidence>
<dbReference type="Gene3D" id="3.40.50.2000">
    <property type="entry name" value="Glycogen Phosphorylase B"/>
    <property type="match status" value="1"/>
</dbReference>
<accession>A0A7Z2ZMU8</accession>
<evidence type="ECO:0000313" key="5">
    <source>
        <dbReference type="Proteomes" id="UP000502248"/>
    </source>
</evidence>
<sequence length="357" mass="40106">MNRRIAVIRADASLAIGTGHVMRCLIIADGLRCAGFKVVFICRMTEGNMADYIESRGFQVYRILAEAPIDFANVSSDAEFTKQIITSFLNPPDWFIVDHYGIDEKWESVIKPIVGRMLIIDDLADRPHIGDMLLDQNISDITKKRYAGLVPEKCIQLLGPKYLLLKPSFYESRRKLRKRNGKVNRILVFFGGSDPTNETAKVLDALYGIDLNFMRVDIIIGQINTNRFELEQSCIKMPNVKLHVQVENMDDFISQADFALGSGGVAMWERCYLGLPSAVTIVADNQRDGVRFAESSGCIWNMGWHEQINSGHYADILSNALAIPEDLLKLGLNGLTLMESQPEAAYNRVLEALLEEI</sequence>
<feature type="binding site" evidence="3">
    <location>
        <position position="269"/>
    </location>
    <ligand>
        <name>substrate</name>
    </ligand>
</feature>
<dbReference type="PANTHER" id="PTHR21015:SF22">
    <property type="entry name" value="GLYCOSYLTRANSFERASE"/>
    <property type="match status" value="1"/>
</dbReference>
<dbReference type="GO" id="GO:0016757">
    <property type="term" value="F:glycosyltransferase activity"/>
    <property type="evidence" value="ECO:0007669"/>
    <property type="project" value="TreeGrafter"/>
</dbReference>
<feature type="active site" description="Proton acceptor" evidence="2">
    <location>
        <position position="20"/>
    </location>
</feature>
<dbReference type="Gene3D" id="3.40.50.11190">
    <property type="match status" value="1"/>
</dbReference>
<gene>
    <name evidence="4" type="primary">pseG</name>
    <name evidence="4" type="ORF">HH215_19855</name>
</gene>
<keyword evidence="1" id="KW-0472">Membrane</keyword>
<protein>
    <submittedName>
        <fullName evidence="4">UDP-2,4-diacetamido-2,4, 6-trideoxy-beta-L-altropyranose hydrolase</fullName>
        <ecNumber evidence="4">3.6.1.57</ecNumber>
    </submittedName>
</protein>
<organism evidence="4 5">
    <name type="scientific">Cohnella herbarum</name>
    <dbReference type="NCBI Taxonomy" id="2728023"/>
    <lineage>
        <taxon>Bacteria</taxon>
        <taxon>Bacillati</taxon>
        <taxon>Bacillota</taxon>
        <taxon>Bacilli</taxon>
        <taxon>Bacillales</taxon>
        <taxon>Paenibacillaceae</taxon>
        <taxon>Cohnella</taxon>
    </lineage>
</organism>
<dbReference type="EMBL" id="CP051680">
    <property type="protein sequence ID" value="QJD85205.1"/>
    <property type="molecule type" value="Genomic_DNA"/>
</dbReference>
<evidence type="ECO:0000256" key="1">
    <source>
        <dbReference type="ARBA" id="ARBA00023136"/>
    </source>
</evidence>
<dbReference type="Proteomes" id="UP000502248">
    <property type="component" value="Chromosome"/>
</dbReference>
<dbReference type="InterPro" id="IPR020023">
    <property type="entry name" value="PseG"/>
</dbReference>
<dbReference type="KEGG" id="cheb:HH215_19855"/>
<keyword evidence="5" id="KW-1185">Reference proteome</keyword>
<dbReference type="NCBIfam" id="TIGR03590">
    <property type="entry name" value="PseG"/>
    <property type="match status" value="1"/>
</dbReference>
<dbReference type="PANTHER" id="PTHR21015">
    <property type="entry name" value="UDP-N-ACETYLGLUCOSAMINE--N-ACETYLMURAMYL-(PENTAPEPTIDE) PYROPHOSPHORYL-UNDECAPRENOL N-ACETYLGLUCOSAMINE TRANSFERASE 1"/>
    <property type="match status" value="1"/>
</dbReference>
<name>A0A7Z2ZMU8_9BACL</name>
<dbReference type="AlphaFoldDB" id="A0A7Z2ZMU8"/>
<dbReference type="RefSeq" id="WP_169281470.1">
    <property type="nucleotide sequence ID" value="NZ_CP051680.1"/>
</dbReference>
<keyword evidence="4" id="KW-0378">Hydrolase</keyword>
<dbReference type="EC" id="3.6.1.57" evidence="4"/>
<dbReference type="GO" id="GO:0016787">
    <property type="term" value="F:hydrolase activity"/>
    <property type="evidence" value="ECO:0007669"/>
    <property type="project" value="UniProtKB-KW"/>
</dbReference>
<proteinExistence type="predicted"/>
<reference evidence="4 5" key="1">
    <citation type="submission" date="2020-04" db="EMBL/GenBank/DDBJ databases">
        <title>Genome sequencing of novel species.</title>
        <authorList>
            <person name="Heo J."/>
            <person name="Kim S.-J."/>
            <person name="Kim J.-S."/>
            <person name="Hong S.-B."/>
            <person name="Kwon S.-W."/>
        </authorList>
    </citation>
    <scope>NUCLEOTIDE SEQUENCE [LARGE SCALE GENOMIC DNA]</scope>
    <source>
        <strain evidence="4 5">MFER-1</strain>
    </source>
</reference>
<evidence type="ECO:0000313" key="4">
    <source>
        <dbReference type="EMBL" id="QJD85205.1"/>
    </source>
</evidence>